<evidence type="ECO:0000256" key="9">
    <source>
        <dbReference type="PIRSR" id="PIRSR602401-1"/>
    </source>
</evidence>
<dbReference type="InterPro" id="IPR036396">
    <property type="entry name" value="Cyt_P450_sf"/>
</dbReference>
<dbReference type="AlphaFoldDB" id="A0A8S0XI43"/>
<evidence type="ECO:0000256" key="10">
    <source>
        <dbReference type="SAM" id="MobiDB-lite"/>
    </source>
</evidence>
<evidence type="ECO:0000256" key="6">
    <source>
        <dbReference type="ARBA" id="ARBA00023002"/>
    </source>
</evidence>
<dbReference type="InterPro" id="IPR050364">
    <property type="entry name" value="Cytochrome_P450_fung"/>
</dbReference>
<feature type="region of interest" description="Disordered" evidence="10">
    <location>
        <begin position="40"/>
        <end position="60"/>
    </location>
</feature>
<dbReference type="GO" id="GO:0005506">
    <property type="term" value="F:iron ion binding"/>
    <property type="evidence" value="ECO:0007669"/>
    <property type="project" value="InterPro"/>
</dbReference>
<evidence type="ECO:0000256" key="8">
    <source>
        <dbReference type="ARBA" id="ARBA00023033"/>
    </source>
</evidence>
<dbReference type="EMBL" id="CACVBS010000038">
    <property type="protein sequence ID" value="CAA7263079.1"/>
    <property type="molecule type" value="Genomic_DNA"/>
</dbReference>
<dbReference type="Pfam" id="PF00067">
    <property type="entry name" value="p450"/>
    <property type="match status" value="1"/>
</dbReference>
<dbReference type="InterPro" id="IPR002401">
    <property type="entry name" value="Cyt_P450_E_grp-I"/>
</dbReference>
<dbReference type="GO" id="GO:0016705">
    <property type="term" value="F:oxidoreductase activity, acting on paired donors, with incorporation or reduction of molecular oxygen"/>
    <property type="evidence" value="ECO:0007669"/>
    <property type="project" value="InterPro"/>
</dbReference>
<dbReference type="PRINTS" id="PR00463">
    <property type="entry name" value="EP450I"/>
</dbReference>
<dbReference type="PANTHER" id="PTHR46300">
    <property type="entry name" value="P450, PUTATIVE (EUROFUNG)-RELATED-RELATED"/>
    <property type="match status" value="1"/>
</dbReference>
<dbReference type="Gene3D" id="1.10.630.10">
    <property type="entry name" value="Cytochrome P450"/>
    <property type="match status" value="1"/>
</dbReference>
<evidence type="ECO:0000256" key="5">
    <source>
        <dbReference type="ARBA" id="ARBA00022723"/>
    </source>
</evidence>
<keyword evidence="12" id="KW-1185">Reference proteome</keyword>
<feature type="binding site" description="axial binding residue" evidence="9">
    <location>
        <position position="75"/>
    </location>
    <ligand>
        <name>heme</name>
        <dbReference type="ChEBI" id="CHEBI:30413"/>
    </ligand>
    <ligandPart>
        <name>Fe</name>
        <dbReference type="ChEBI" id="CHEBI:18248"/>
    </ligandPart>
</feature>
<dbReference type="GO" id="GO:0004497">
    <property type="term" value="F:monooxygenase activity"/>
    <property type="evidence" value="ECO:0007669"/>
    <property type="project" value="UniProtKB-KW"/>
</dbReference>
<dbReference type="PANTHER" id="PTHR46300:SF12">
    <property type="entry name" value="P450, PUTATIVE (EUROFUNG)-RELATED"/>
    <property type="match status" value="1"/>
</dbReference>
<evidence type="ECO:0000256" key="7">
    <source>
        <dbReference type="ARBA" id="ARBA00023004"/>
    </source>
</evidence>
<accession>A0A8S0XI43</accession>
<comment type="pathway">
    <text evidence="2">Secondary metabolite biosynthesis.</text>
</comment>
<dbReference type="GO" id="GO:0020037">
    <property type="term" value="F:heme binding"/>
    <property type="evidence" value="ECO:0007669"/>
    <property type="project" value="InterPro"/>
</dbReference>
<evidence type="ECO:0000313" key="11">
    <source>
        <dbReference type="EMBL" id="CAA7263079.1"/>
    </source>
</evidence>
<dbReference type="SUPFAM" id="SSF48264">
    <property type="entry name" value="Cytochrome P450"/>
    <property type="match status" value="1"/>
</dbReference>
<evidence type="ECO:0000256" key="2">
    <source>
        <dbReference type="ARBA" id="ARBA00005179"/>
    </source>
</evidence>
<comment type="cofactor">
    <cofactor evidence="1 9">
        <name>heme</name>
        <dbReference type="ChEBI" id="CHEBI:30413"/>
    </cofactor>
</comment>
<organism evidence="11 12">
    <name type="scientific">Cyclocybe aegerita</name>
    <name type="common">Black poplar mushroom</name>
    <name type="synonym">Agrocybe aegerita</name>
    <dbReference type="NCBI Taxonomy" id="1973307"/>
    <lineage>
        <taxon>Eukaryota</taxon>
        <taxon>Fungi</taxon>
        <taxon>Dikarya</taxon>
        <taxon>Basidiomycota</taxon>
        <taxon>Agaricomycotina</taxon>
        <taxon>Agaricomycetes</taxon>
        <taxon>Agaricomycetidae</taxon>
        <taxon>Agaricales</taxon>
        <taxon>Agaricineae</taxon>
        <taxon>Bolbitiaceae</taxon>
        <taxon>Cyclocybe</taxon>
    </lineage>
</organism>
<comment type="caution">
    <text evidence="11">The sequence shown here is derived from an EMBL/GenBank/DDBJ whole genome shotgun (WGS) entry which is preliminary data.</text>
</comment>
<dbReference type="InterPro" id="IPR001128">
    <property type="entry name" value="Cyt_P450"/>
</dbReference>
<keyword evidence="5 9" id="KW-0479">Metal-binding</keyword>
<reference evidence="11 12" key="1">
    <citation type="submission" date="2020-01" db="EMBL/GenBank/DDBJ databases">
        <authorList>
            <person name="Gupta K D."/>
        </authorList>
    </citation>
    <scope>NUCLEOTIDE SEQUENCE [LARGE SCALE GENOMIC DNA]</scope>
</reference>
<evidence type="ECO:0000256" key="3">
    <source>
        <dbReference type="ARBA" id="ARBA00010617"/>
    </source>
</evidence>
<dbReference type="Proteomes" id="UP000467700">
    <property type="component" value="Unassembled WGS sequence"/>
</dbReference>
<sequence>MTSTGNIPSERVASLRQYLVPLHLCSRGVDCRAMTHDEKVHKDPHNFQPEHFLNEDGKPNDDDRVSAYGFGRRFCVGEYVTSSTMWVIASTLACFNIGKVKDDYGRSRVR</sequence>
<evidence type="ECO:0000313" key="12">
    <source>
        <dbReference type="Proteomes" id="UP000467700"/>
    </source>
</evidence>
<evidence type="ECO:0008006" key="13">
    <source>
        <dbReference type="Google" id="ProtNLM"/>
    </source>
</evidence>
<keyword evidence="7 9" id="KW-0408">Iron</keyword>
<proteinExistence type="inferred from homology"/>
<keyword evidence="4 9" id="KW-0349">Heme</keyword>
<evidence type="ECO:0000256" key="4">
    <source>
        <dbReference type="ARBA" id="ARBA00022617"/>
    </source>
</evidence>
<gene>
    <name evidence="11" type="ORF">AAE3_LOCUS5417</name>
</gene>
<dbReference type="OrthoDB" id="3934656at2759"/>
<protein>
    <recommendedName>
        <fullName evidence="13">Cytochrome P450</fullName>
    </recommendedName>
</protein>
<evidence type="ECO:0000256" key="1">
    <source>
        <dbReference type="ARBA" id="ARBA00001971"/>
    </source>
</evidence>
<keyword evidence="8" id="KW-0503">Monooxygenase</keyword>
<comment type="similarity">
    <text evidence="3">Belongs to the cytochrome P450 family.</text>
</comment>
<keyword evidence="6" id="KW-0560">Oxidoreductase</keyword>
<name>A0A8S0XI43_CYCAE</name>